<accession>A0A0D3JWE5</accession>
<keyword evidence="2" id="KW-1185">Reference proteome</keyword>
<organism evidence="1 2">
    <name type="scientific">Emiliania huxleyi (strain CCMP1516)</name>
    <dbReference type="NCBI Taxonomy" id="280463"/>
    <lineage>
        <taxon>Eukaryota</taxon>
        <taxon>Haptista</taxon>
        <taxon>Haptophyta</taxon>
        <taxon>Prymnesiophyceae</taxon>
        <taxon>Isochrysidales</taxon>
        <taxon>Noelaerhabdaceae</taxon>
        <taxon>Emiliania</taxon>
    </lineage>
</organism>
<dbReference type="Proteomes" id="UP000013827">
    <property type="component" value="Unassembled WGS sequence"/>
</dbReference>
<evidence type="ECO:0008006" key="3">
    <source>
        <dbReference type="Google" id="ProtNLM"/>
    </source>
</evidence>
<dbReference type="AlphaFoldDB" id="A0A0D3JWE5"/>
<dbReference type="PaxDb" id="2903-EOD27830"/>
<reference evidence="2" key="1">
    <citation type="journal article" date="2013" name="Nature">
        <title>Pan genome of the phytoplankton Emiliania underpins its global distribution.</title>
        <authorList>
            <person name="Read B.A."/>
            <person name="Kegel J."/>
            <person name="Klute M.J."/>
            <person name="Kuo A."/>
            <person name="Lefebvre S.C."/>
            <person name="Maumus F."/>
            <person name="Mayer C."/>
            <person name="Miller J."/>
            <person name="Monier A."/>
            <person name="Salamov A."/>
            <person name="Young J."/>
            <person name="Aguilar M."/>
            <person name="Claverie J.M."/>
            <person name="Frickenhaus S."/>
            <person name="Gonzalez K."/>
            <person name="Herman E.K."/>
            <person name="Lin Y.C."/>
            <person name="Napier J."/>
            <person name="Ogata H."/>
            <person name="Sarno A.F."/>
            <person name="Shmutz J."/>
            <person name="Schroeder D."/>
            <person name="de Vargas C."/>
            <person name="Verret F."/>
            <person name="von Dassow P."/>
            <person name="Valentin K."/>
            <person name="Van de Peer Y."/>
            <person name="Wheeler G."/>
            <person name="Dacks J.B."/>
            <person name="Delwiche C.F."/>
            <person name="Dyhrman S.T."/>
            <person name="Glockner G."/>
            <person name="John U."/>
            <person name="Richards T."/>
            <person name="Worden A.Z."/>
            <person name="Zhang X."/>
            <person name="Grigoriev I.V."/>
            <person name="Allen A.E."/>
            <person name="Bidle K."/>
            <person name="Borodovsky M."/>
            <person name="Bowler C."/>
            <person name="Brownlee C."/>
            <person name="Cock J.M."/>
            <person name="Elias M."/>
            <person name="Gladyshev V.N."/>
            <person name="Groth M."/>
            <person name="Guda C."/>
            <person name="Hadaegh A."/>
            <person name="Iglesias-Rodriguez M.D."/>
            <person name="Jenkins J."/>
            <person name="Jones B.M."/>
            <person name="Lawson T."/>
            <person name="Leese F."/>
            <person name="Lindquist E."/>
            <person name="Lobanov A."/>
            <person name="Lomsadze A."/>
            <person name="Malik S.B."/>
            <person name="Marsh M.E."/>
            <person name="Mackinder L."/>
            <person name="Mock T."/>
            <person name="Mueller-Roeber B."/>
            <person name="Pagarete A."/>
            <person name="Parker M."/>
            <person name="Probert I."/>
            <person name="Quesneville H."/>
            <person name="Raines C."/>
            <person name="Rensing S.A."/>
            <person name="Riano-Pachon D.M."/>
            <person name="Richier S."/>
            <person name="Rokitta S."/>
            <person name="Shiraiwa Y."/>
            <person name="Soanes D.M."/>
            <person name="van der Giezen M."/>
            <person name="Wahlund T.M."/>
            <person name="Williams B."/>
            <person name="Wilson W."/>
            <person name="Wolfe G."/>
            <person name="Wurch L.L."/>
        </authorList>
    </citation>
    <scope>NUCLEOTIDE SEQUENCE</scope>
</reference>
<dbReference type="EnsemblProtists" id="EOD27830">
    <property type="protein sequence ID" value="EOD27830"/>
    <property type="gene ID" value="EMIHUDRAFT_204813"/>
</dbReference>
<sequence>MHTLNHTLQRGFKFQADEADAIALGGVTAFMDVIGATMAKPKKTAMDLQARASSLLDEEGGFDKLVSVLSSPAQKTRSKALQLLACMVVYTDKPLVESSLRRANR</sequence>
<dbReference type="HOGENOM" id="CLU_2241681_0_0_1"/>
<reference evidence="1" key="2">
    <citation type="submission" date="2024-10" db="UniProtKB">
        <authorList>
            <consortium name="EnsemblProtists"/>
        </authorList>
    </citation>
    <scope>IDENTIFICATION</scope>
</reference>
<dbReference type="GeneID" id="17273376"/>
<dbReference type="RefSeq" id="XP_005780259.1">
    <property type="nucleotide sequence ID" value="XM_005780202.1"/>
</dbReference>
<proteinExistence type="predicted"/>
<evidence type="ECO:0000313" key="2">
    <source>
        <dbReference type="Proteomes" id="UP000013827"/>
    </source>
</evidence>
<evidence type="ECO:0000313" key="1">
    <source>
        <dbReference type="EnsemblProtists" id="EOD27830"/>
    </source>
</evidence>
<protein>
    <recommendedName>
        <fullName evidence="3">Condensin complex subunit 1 C-terminal domain-containing protein</fullName>
    </recommendedName>
</protein>
<name>A0A0D3JWE5_EMIH1</name>
<dbReference type="KEGG" id="ehx:EMIHUDRAFT_204813"/>